<keyword evidence="4" id="KW-0633">Potassium transport</keyword>
<organism evidence="21 22">
    <name type="scientific">Hymenolepis diminuta</name>
    <name type="common">Rat tapeworm</name>
    <dbReference type="NCBI Taxonomy" id="6216"/>
    <lineage>
        <taxon>Eukaryota</taxon>
        <taxon>Metazoa</taxon>
        <taxon>Spiralia</taxon>
        <taxon>Lophotrochozoa</taxon>
        <taxon>Platyhelminthes</taxon>
        <taxon>Cestoda</taxon>
        <taxon>Eucestoda</taxon>
        <taxon>Cyclophyllidea</taxon>
        <taxon>Hymenolepididae</taxon>
        <taxon>Hymenolepis</taxon>
    </lineage>
</organism>
<dbReference type="PROSITE" id="PS00211">
    <property type="entry name" value="ABC_TRANSPORTER_1"/>
    <property type="match status" value="1"/>
</dbReference>
<gene>
    <name evidence="21" type="ORF">WMSIL1_LOCUS2963</name>
</gene>
<dbReference type="GO" id="GO:0005743">
    <property type="term" value="C:mitochondrial inner membrane"/>
    <property type="evidence" value="ECO:0007669"/>
    <property type="project" value="UniProtKB-SubCell"/>
</dbReference>
<proteinExistence type="inferred from homology"/>
<dbReference type="InterPro" id="IPR003439">
    <property type="entry name" value="ABC_transporter-like_ATP-bd"/>
</dbReference>
<dbReference type="SMART" id="SM00382">
    <property type="entry name" value="AAA"/>
    <property type="match status" value="1"/>
</dbReference>
<dbReference type="InterPro" id="IPR039421">
    <property type="entry name" value="Type_1_exporter"/>
</dbReference>
<dbReference type="EMBL" id="CABIJS010000088">
    <property type="protein sequence ID" value="VUZ42365.1"/>
    <property type="molecule type" value="Genomic_DNA"/>
</dbReference>
<evidence type="ECO:0000313" key="21">
    <source>
        <dbReference type="EMBL" id="VUZ42365.1"/>
    </source>
</evidence>
<keyword evidence="12" id="KW-0406">Ion transport</keyword>
<feature type="domain" description="ABC transporter" evidence="19">
    <location>
        <begin position="444"/>
        <end position="686"/>
    </location>
</feature>
<dbReference type="SUPFAM" id="SSF90123">
    <property type="entry name" value="ABC transporter transmembrane region"/>
    <property type="match status" value="1"/>
</dbReference>
<sequence>MHILYKCANLLQKPLFLRSCRKLYAKVPEINTVDRLGFNVRRNIRVYTTISLSAAGAVAFYSVKSPSEGGISTNGCIEPSPSIYVPLEGSAKSTRVDILSVSTLCSLIIADLPYLIMAILGAFGAAYFNIRIPTLLGDIINVLTKIAQTHSISFSALQAPSLRLCGAISLQSLCTFLYIGFLATVGERIACRLRAMLFEHVIYQNVRFFDEKTSGWIIERLTADVQDFKSSFKHCVSQGLRNGAQIVGSSVAMYRISPTLTAALLGCLPLVFLVGSLIGSQLRRMSHAAHEKTDESTDIASEAFTHIRSVKSLAIEAQMIDQYYQSTCEACRLHEYLGYGIGCFQGLSNFAMNSLVLGVLYLGGNLMSRGDLDAGDLMAFLVATQSLHRSLAQISLLFGHVIRGASAAAHISEVLSYSVSSEATLYTKNVKMLPEMITFSTPVIRFENVTFCYPNRPGKAIFKDLSFEIPAGKVVALVGESGAGKSTVLALLERFYEPITGKITLDGVDIRDISLSQLRGHLLGYISQEPEIFHNTVAENIRCARPLASQSNIEAAAKAAQADDFIRDRLNGGYNAMIGGGSSTASAGLSGGQRQRLVIARALLKNAPILLLDEATSALDAESEFQVQSALQKAMQGRTVLIVAHRLSTICRADLIIVMHKGQIVEQGTHDELIRRKGRYFELLQRQGGDNDSPIFS</sequence>
<keyword evidence="6" id="KW-0547">Nucleotide-binding</keyword>
<evidence type="ECO:0000259" key="19">
    <source>
        <dbReference type="PROSITE" id="PS50893"/>
    </source>
</evidence>
<keyword evidence="9" id="KW-0809">Transit peptide</keyword>
<dbReference type="GO" id="GO:0016887">
    <property type="term" value="F:ATP hydrolysis activity"/>
    <property type="evidence" value="ECO:0007669"/>
    <property type="project" value="InterPro"/>
</dbReference>
<dbReference type="GO" id="GO:0090374">
    <property type="term" value="P:oligopeptide export from mitochondrion"/>
    <property type="evidence" value="ECO:0007669"/>
    <property type="project" value="TreeGrafter"/>
</dbReference>
<dbReference type="GO" id="GO:0005524">
    <property type="term" value="F:ATP binding"/>
    <property type="evidence" value="ECO:0007669"/>
    <property type="project" value="UniProtKB-KW"/>
</dbReference>
<dbReference type="Pfam" id="PF00005">
    <property type="entry name" value="ABC_tran"/>
    <property type="match status" value="1"/>
</dbReference>
<evidence type="ECO:0000256" key="6">
    <source>
        <dbReference type="ARBA" id="ARBA00022741"/>
    </source>
</evidence>
<evidence type="ECO:0000256" key="7">
    <source>
        <dbReference type="ARBA" id="ARBA00022792"/>
    </source>
</evidence>
<dbReference type="InterPro" id="IPR011527">
    <property type="entry name" value="ABC1_TM_dom"/>
</dbReference>
<evidence type="ECO:0000256" key="15">
    <source>
        <dbReference type="ARBA" id="ARBA00040439"/>
    </source>
</evidence>
<evidence type="ECO:0000256" key="8">
    <source>
        <dbReference type="ARBA" id="ARBA00022840"/>
    </source>
</evidence>
<keyword evidence="14 18" id="KW-0472">Membrane</keyword>
<name>A0A564Y4Z5_HYMDI</name>
<dbReference type="PROSITE" id="PS50893">
    <property type="entry name" value="ABC_TRANSPORTER_2"/>
    <property type="match status" value="1"/>
</dbReference>
<evidence type="ECO:0000256" key="1">
    <source>
        <dbReference type="ARBA" id="ARBA00004448"/>
    </source>
</evidence>
<evidence type="ECO:0000256" key="18">
    <source>
        <dbReference type="SAM" id="Phobius"/>
    </source>
</evidence>
<dbReference type="Pfam" id="PF00664">
    <property type="entry name" value="ABC_membrane"/>
    <property type="match status" value="1"/>
</dbReference>
<keyword evidence="5 18" id="KW-0812">Transmembrane</keyword>
<dbReference type="Gene3D" id="1.20.1560.10">
    <property type="entry name" value="ABC transporter type 1, transmembrane domain"/>
    <property type="match status" value="1"/>
</dbReference>
<dbReference type="AlphaFoldDB" id="A0A564Y4Z5"/>
<evidence type="ECO:0000256" key="9">
    <source>
        <dbReference type="ARBA" id="ARBA00022946"/>
    </source>
</evidence>
<dbReference type="PANTHER" id="PTHR43394:SF17">
    <property type="entry name" value="MITOCHONDRIAL POTASSIUM CHANNEL ATP-BINDING SUBUNIT"/>
    <property type="match status" value="1"/>
</dbReference>
<keyword evidence="11 18" id="KW-1133">Transmembrane helix</keyword>
<dbReference type="PROSITE" id="PS50929">
    <property type="entry name" value="ABC_TM1F"/>
    <property type="match status" value="1"/>
</dbReference>
<dbReference type="GO" id="GO:0015421">
    <property type="term" value="F:ABC-type oligopeptide transporter activity"/>
    <property type="evidence" value="ECO:0007669"/>
    <property type="project" value="TreeGrafter"/>
</dbReference>
<keyword evidence="8" id="KW-0067">ATP-binding</keyword>
<dbReference type="InterPro" id="IPR036640">
    <property type="entry name" value="ABC1_TM_sf"/>
</dbReference>
<dbReference type="Proteomes" id="UP000321570">
    <property type="component" value="Unassembled WGS sequence"/>
</dbReference>
<evidence type="ECO:0000256" key="12">
    <source>
        <dbReference type="ARBA" id="ARBA00023065"/>
    </source>
</evidence>
<evidence type="ECO:0000256" key="11">
    <source>
        <dbReference type="ARBA" id="ARBA00022989"/>
    </source>
</evidence>
<keyword evidence="3" id="KW-0813">Transport</keyword>
<dbReference type="Gene3D" id="3.40.50.300">
    <property type="entry name" value="P-loop containing nucleotide triphosphate hydrolases"/>
    <property type="match status" value="1"/>
</dbReference>
<evidence type="ECO:0000256" key="13">
    <source>
        <dbReference type="ARBA" id="ARBA00023128"/>
    </source>
</evidence>
<protein>
    <recommendedName>
        <fullName evidence="15">Mitochondrial potassium channel ATP-binding subunit</fullName>
    </recommendedName>
    <alternativeName>
        <fullName evidence="17">ATP-binding cassette sub-family B member 8, mitochondrial</fullName>
    </alternativeName>
    <alternativeName>
        <fullName evidence="16">Mitochondrial sulfonylurea-receptor</fullName>
    </alternativeName>
</protein>
<comment type="similarity">
    <text evidence="2">Belongs to the ABC transporter superfamily. ABCB family. Multidrug resistance exporter (TC 3.A.1.201) subfamily.</text>
</comment>
<dbReference type="PANTHER" id="PTHR43394">
    <property type="entry name" value="ATP-DEPENDENT PERMEASE MDL1, MITOCHONDRIAL"/>
    <property type="match status" value="1"/>
</dbReference>
<dbReference type="CDD" id="cd18574">
    <property type="entry name" value="ABC_6TM_ABCB8_like"/>
    <property type="match status" value="1"/>
</dbReference>
<evidence type="ECO:0000256" key="3">
    <source>
        <dbReference type="ARBA" id="ARBA00022448"/>
    </source>
</evidence>
<evidence type="ECO:0000313" key="22">
    <source>
        <dbReference type="Proteomes" id="UP000321570"/>
    </source>
</evidence>
<feature type="transmembrane region" description="Helical" evidence="18">
    <location>
        <begin position="259"/>
        <end position="278"/>
    </location>
</feature>
<evidence type="ECO:0000256" key="2">
    <source>
        <dbReference type="ARBA" id="ARBA00007577"/>
    </source>
</evidence>
<accession>A0A564Y4Z5</accession>
<feature type="domain" description="ABC transmembrane type-1" evidence="20">
    <location>
        <begin position="116"/>
        <end position="403"/>
    </location>
</feature>
<keyword evidence="7" id="KW-0999">Mitochondrion inner membrane</keyword>
<evidence type="ECO:0000256" key="16">
    <source>
        <dbReference type="ARBA" id="ARBA00041416"/>
    </source>
</evidence>
<evidence type="ECO:0000259" key="20">
    <source>
        <dbReference type="PROSITE" id="PS50929"/>
    </source>
</evidence>
<dbReference type="SUPFAM" id="SSF52540">
    <property type="entry name" value="P-loop containing nucleoside triphosphate hydrolases"/>
    <property type="match status" value="1"/>
</dbReference>
<keyword evidence="13" id="KW-0496">Mitochondrion</keyword>
<reference evidence="21 22" key="1">
    <citation type="submission" date="2019-07" db="EMBL/GenBank/DDBJ databases">
        <authorList>
            <person name="Jastrzebski P J."/>
            <person name="Paukszto L."/>
            <person name="Jastrzebski P J."/>
        </authorList>
    </citation>
    <scope>NUCLEOTIDE SEQUENCE [LARGE SCALE GENOMIC DNA]</scope>
    <source>
        <strain evidence="21 22">WMS-il1</strain>
    </source>
</reference>
<keyword evidence="10" id="KW-0630">Potassium</keyword>
<dbReference type="InterPro" id="IPR003593">
    <property type="entry name" value="AAA+_ATPase"/>
</dbReference>
<comment type="subcellular location">
    <subcellularLocation>
        <location evidence="1">Mitochondrion inner membrane</location>
        <topology evidence="1">Multi-pass membrane protein</topology>
    </subcellularLocation>
</comment>
<dbReference type="GO" id="GO:0006813">
    <property type="term" value="P:potassium ion transport"/>
    <property type="evidence" value="ECO:0007669"/>
    <property type="project" value="UniProtKB-KW"/>
</dbReference>
<evidence type="ECO:0000256" key="4">
    <source>
        <dbReference type="ARBA" id="ARBA00022538"/>
    </source>
</evidence>
<dbReference type="InterPro" id="IPR017871">
    <property type="entry name" value="ABC_transporter-like_CS"/>
</dbReference>
<evidence type="ECO:0000256" key="14">
    <source>
        <dbReference type="ARBA" id="ARBA00023136"/>
    </source>
</evidence>
<dbReference type="FunFam" id="3.40.50.300:FF:000218">
    <property type="entry name" value="Multidrug ABC transporter ATP-binding protein"/>
    <property type="match status" value="1"/>
</dbReference>
<evidence type="ECO:0000256" key="17">
    <source>
        <dbReference type="ARBA" id="ARBA00042968"/>
    </source>
</evidence>
<feature type="transmembrane region" description="Helical" evidence="18">
    <location>
        <begin position="112"/>
        <end position="130"/>
    </location>
</feature>
<evidence type="ECO:0000256" key="5">
    <source>
        <dbReference type="ARBA" id="ARBA00022692"/>
    </source>
</evidence>
<dbReference type="InterPro" id="IPR027417">
    <property type="entry name" value="P-loop_NTPase"/>
</dbReference>
<evidence type="ECO:0000256" key="10">
    <source>
        <dbReference type="ARBA" id="ARBA00022958"/>
    </source>
</evidence>
<keyword evidence="22" id="KW-1185">Reference proteome</keyword>